<evidence type="ECO:0000313" key="4">
    <source>
        <dbReference type="Proteomes" id="UP001189429"/>
    </source>
</evidence>
<feature type="region of interest" description="Disordered" evidence="1">
    <location>
        <begin position="493"/>
        <end position="521"/>
    </location>
</feature>
<accession>A0ABN9Y0B2</accession>
<gene>
    <name evidence="3" type="ORF">PCOR1329_LOCUS81423</name>
</gene>
<proteinExistence type="predicted"/>
<evidence type="ECO:0000313" key="3">
    <source>
        <dbReference type="EMBL" id="CAK0905866.1"/>
    </source>
</evidence>
<protein>
    <submittedName>
        <fullName evidence="3">Uncharacterized protein</fullName>
    </submittedName>
</protein>
<feature type="compositionally biased region" description="Basic residues" evidence="1">
    <location>
        <begin position="373"/>
        <end position="391"/>
    </location>
</feature>
<feature type="transmembrane region" description="Helical" evidence="2">
    <location>
        <begin position="162"/>
        <end position="179"/>
    </location>
</feature>
<keyword evidence="2" id="KW-1133">Transmembrane helix</keyword>
<feature type="transmembrane region" description="Helical" evidence="2">
    <location>
        <begin position="199"/>
        <end position="217"/>
    </location>
</feature>
<keyword evidence="2" id="KW-0472">Membrane</keyword>
<feature type="compositionally biased region" description="Gly residues" evidence="1">
    <location>
        <begin position="506"/>
        <end position="517"/>
    </location>
</feature>
<dbReference type="Proteomes" id="UP001189429">
    <property type="component" value="Unassembled WGS sequence"/>
</dbReference>
<comment type="caution">
    <text evidence="3">The sequence shown here is derived from an EMBL/GenBank/DDBJ whole genome shotgun (WGS) entry which is preliminary data.</text>
</comment>
<feature type="region of interest" description="Disordered" evidence="1">
    <location>
        <begin position="368"/>
        <end position="398"/>
    </location>
</feature>
<sequence>MAEAPVRAAGARGRRGEGCAVRLLRPEDLHGRPALAMEVLRELGRHGRKSRAFHGDLDRHRWLESPHRSEQRQVDEGALRWERERVRQEFALQCQQARDDRDLNVYSGRKRLDDLCWDQVLLHHHEHSATAVRCAQACEAARCAVADAGERAWSARERSLRCLVRALLALAAYLALGPWRASGLSRAGSFAGTKQTVHALHAVCVLATALFFIGSFYDSVFATRAARISSSDLQRGSADHLRAADEARQAIWVLDESFAQLQQRLRADIRELQKSTALRYDAAVFRIRGQHEGAMRWLAHLDGSLTGGPRVFALTPSRPPRAGRTLGQIREAFEAQELGARALRERLQEQPPRLRARAAAARLALPGAAGRRAPPRHRRAGRRGGRARRARQAVAAGAGALSRGGAAGAASAALPRVAGLPWRLCARGRVPRRRLRGGAAAAAHGALPARSVLRAVRLPGAAGPAAGGPAGGAPAVLCSMAGGRPVGAALPGVPRAVARRPRGDRSSGGGRGGGVGGARSRRCACMGGGAGVQG</sequence>
<reference evidence="3" key="1">
    <citation type="submission" date="2023-10" db="EMBL/GenBank/DDBJ databases">
        <authorList>
            <person name="Chen Y."/>
            <person name="Shah S."/>
            <person name="Dougan E. K."/>
            <person name="Thang M."/>
            <person name="Chan C."/>
        </authorList>
    </citation>
    <scope>NUCLEOTIDE SEQUENCE [LARGE SCALE GENOMIC DNA]</scope>
</reference>
<organism evidence="3 4">
    <name type="scientific">Prorocentrum cordatum</name>
    <dbReference type="NCBI Taxonomy" id="2364126"/>
    <lineage>
        <taxon>Eukaryota</taxon>
        <taxon>Sar</taxon>
        <taxon>Alveolata</taxon>
        <taxon>Dinophyceae</taxon>
        <taxon>Prorocentrales</taxon>
        <taxon>Prorocentraceae</taxon>
        <taxon>Prorocentrum</taxon>
    </lineage>
</organism>
<evidence type="ECO:0000256" key="2">
    <source>
        <dbReference type="SAM" id="Phobius"/>
    </source>
</evidence>
<dbReference type="EMBL" id="CAUYUJ010021615">
    <property type="protein sequence ID" value="CAK0905866.1"/>
    <property type="molecule type" value="Genomic_DNA"/>
</dbReference>
<evidence type="ECO:0000256" key="1">
    <source>
        <dbReference type="SAM" id="MobiDB-lite"/>
    </source>
</evidence>
<keyword evidence="2" id="KW-0812">Transmembrane</keyword>
<name>A0ABN9Y0B2_9DINO</name>
<keyword evidence="4" id="KW-1185">Reference proteome</keyword>